<keyword evidence="2" id="KW-1185">Reference proteome</keyword>
<dbReference type="Proteomes" id="UP000004619">
    <property type="component" value="Unassembled WGS sequence"/>
</dbReference>
<evidence type="ECO:0000313" key="2">
    <source>
        <dbReference type="Proteomes" id="UP000004619"/>
    </source>
</evidence>
<accession>C7HAN5</accession>
<dbReference type="STRING" id="411483.FAEPRAA2165_03350"/>
<proteinExistence type="predicted"/>
<comment type="caution">
    <text evidence="1">The sequence shown here is derived from an EMBL/GenBank/DDBJ whole genome shotgun (WGS) entry which is preliminary data.</text>
</comment>
<gene>
    <name evidence="1" type="ORF">FAEPRAA2165_03350</name>
</gene>
<dbReference type="HOGENOM" id="CLU_2342597_0_0_9"/>
<dbReference type="AlphaFoldDB" id="C7HAN5"/>
<reference evidence="1" key="1">
    <citation type="submission" date="2009-08" db="EMBL/GenBank/DDBJ databases">
        <authorList>
            <person name="Weinstock G."/>
            <person name="Sodergren E."/>
            <person name="Clifton S."/>
            <person name="Fulton L."/>
            <person name="Fulton B."/>
            <person name="Courtney L."/>
            <person name="Fronick C."/>
            <person name="Harrison M."/>
            <person name="Strong C."/>
            <person name="Farmer C."/>
            <person name="Delahaunty K."/>
            <person name="Markovic C."/>
            <person name="Hall O."/>
            <person name="Minx P."/>
            <person name="Tomlinson C."/>
            <person name="Mitreva M."/>
            <person name="Nelson J."/>
            <person name="Hou S."/>
            <person name="Wollam A."/>
            <person name="Pepin K.H."/>
            <person name="Johnson M."/>
            <person name="Bhonagiri V."/>
            <person name="Nash W.E."/>
            <person name="Warren W."/>
            <person name="Chinwalla A."/>
            <person name="Mardis E.R."/>
            <person name="Wilson R.K."/>
        </authorList>
    </citation>
    <scope>NUCLEOTIDE SEQUENCE [LARGE SCALE GENOMIC DNA]</scope>
    <source>
        <strain evidence="1">A2-165</strain>
    </source>
</reference>
<evidence type="ECO:0000313" key="1">
    <source>
        <dbReference type="EMBL" id="EEU95019.1"/>
    </source>
</evidence>
<protein>
    <submittedName>
        <fullName evidence="1">Uncharacterized protein</fullName>
    </submittedName>
</protein>
<name>C7HAN5_FAED2</name>
<sequence>MLAKTKESASELTRLIYLLSNIVVKDDVTAEEYSLEQSYIKELLSESSVSTMTFLLQNRQLGIIDDKTALLFSDVLEGYVSDGQQRIPLPIDKISNQ</sequence>
<dbReference type="EMBL" id="ACOP02000091">
    <property type="protein sequence ID" value="EEU95019.1"/>
    <property type="molecule type" value="Genomic_DNA"/>
</dbReference>
<organism evidence="1 2">
    <name type="scientific">Faecalibacterium duncaniae (strain DSM 17677 / JCM 31915 / A2-165)</name>
    <name type="common">Faecalibacterium prausnitzii</name>
    <dbReference type="NCBI Taxonomy" id="411483"/>
    <lineage>
        <taxon>Bacteria</taxon>
        <taxon>Bacillati</taxon>
        <taxon>Bacillota</taxon>
        <taxon>Clostridia</taxon>
        <taxon>Eubacteriales</taxon>
        <taxon>Oscillospiraceae</taxon>
        <taxon>Faecalibacterium</taxon>
    </lineage>
</organism>